<dbReference type="InParanoid" id="A0A482X8Q6"/>
<dbReference type="AlphaFoldDB" id="A0A482X8Q6"/>
<sequence>MDVIFSAVFGCGIVSMAARDPIFMIGDPLENPGGPLGGAVFGCGIVSLAARDLIFMIFDPLEKPGGALGSHHPPSQQYCKGAALASQDAQRHPLPNNIAWIEPLPLGCTAPPPPPNNIAKSRALASRIHSAPPPSKQYCKGGALAFQDAQHPLPL</sequence>
<dbReference type="EMBL" id="QKKF02015641">
    <property type="protein sequence ID" value="RZF42049.1"/>
    <property type="molecule type" value="Genomic_DNA"/>
</dbReference>
<dbReference type="Proteomes" id="UP000291343">
    <property type="component" value="Unassembled WGS sequence"/>
</dbReference>
<gene>
    <name evidence="1" type="ORF">LSTR_LSTR006642</name>
</gene>
<evidence type="ECO:0000313" key="1">
    <source>
        <dbReference type="EMBL" id="RZF42049.1"/>
    </source>
</evidence>
<keyword evidence="2" id="KW-1185">Reference proteome</keyword>
<reference evidence="1 2" key="1">
    <citation type="journal article" date="2017" name="Gigascience">
        <title>Genome sequence of the small brown planthopper, Laodelphax striatellus.</title>
        <authorList>
            <person name="Zhu J."/>
            <person name="Jiang F."/>
            <person name="Wang X."/>
            <person name="Yang P."/>
            <person name="Bao Y."/>
            <person name="Zhao W."/>
            <person name="Wang W."/>
            <person name="Lu H."/>
            <person name="Wang Q."/>
            <person name="Cui N."/>
            <person name="Li J."/>
            <person name="Chen X."/>
            <person name="Luo L."/>
            <person name="Yu J."/>
            <person name="Kang L."/>
            <person name="Cui F."/>
        </authorList>
    </citation>
    <scope>NUCLEOTIDE SEQUENCE [LARGE SCALE GENOMIC DNA]</scope>
    <source>
        <strain evidence="1">Lst14</strain>
    </source>
</reference>
<protein>
    <submittedName>
        <fullName evidence="1">Uncharacterized protein</fullName>
    </submittedName>
</protein>
<proteinExistence type="predicted"/>
<organism evidence="1 2">
    <name type="scientific">Laodelphax striatellus</name>
    <name type="common">Small brown planthopper</name>
    <name type="synonym">Delphax striatella</name>
    <dbReference type="NCBI Taxonomy" id="195883"/>
    <lineage>
        <taxon>Eukaryota</taxon>
        <taxon>Metazoa</taxon>
        <taxon>Ecdysozoa</taxon>
        <taxon>Arthropoda</taxon>
        <taxon>Hexapoda</taxon>
        <taxon>Insecta</taxon>
        <taxon>Pterygota</taxon>
        <taxon>Neoptera</taxon>
        <taxon>Paraneoptera</taxon>
        <taxon>Hemiptera</taxon>
        <taxon>Auchenorrhyncha</taxon>
        <taxon>Fulgoroidea</taxon>
        <taxon>Delphacidae</taxon>
        <taxon>Criomorphinae</taxon>
        <taxon>Laodelphax</taxon>
    </lineage>
</organism>
<name>A0A482X8Q6_LAOST</name>
<accession>A0A482X8Q6</accession>
<comment type="caution">
    <text evidence="1">The sequence shown here is derived from an EMBL/GenBank/DDBJ whole genome shotgun (WGS) entry which is preliminary data.</text>
</comment>
<evidence type="ECO:0000313" key="2">
    <source>
        <dbReference type="Proteomes" id="UP000291343"/>
    </source>
</evidence>